<dbReference type="AlphaFoldDB" id="A0A4Q1CZY4"/>
<dbReference type="EMBL" id="SDHZ01000005">
    <property type="protein sequence ID" value="RXK80963.1"/>
    <property type="molecule type" value="Genomic_DNA"/>
</dbReference>
<reference evidence="2 3" key="1">
    <citation type="submission" date="2019-01" db="EMBL/GenBank/DDBJ databases">
        <title>Filimonas sp. strain TTM-71.</title>
        <authorList>
            <person name="Chen W.-M."/>
        </authorList>
    </citation>
    <scope>NUCLEOTIDE SEQUENCE [LARGE SCALE GENOMIC DNA]</scope>
    <source>
        <strain evidence="2 3">TTM-71</strain>
    </source>
</reference>
<evidence type="ECO:0000313" key="2">
    <source>
        <dbReference type="EMBL" id="RXK80963.1"/>
    </source>
</evidence>
<keyword evidence="3" id="KW-1185">Reference proteome</keyword>
<gene>
    <name evidence="2" type="ORF">ESB13_22685</name>
</gene>
<feature type="chain" id="PRO_5020887286" evidence="1">
    <location>
        <begin position="22"/>
        <end position="104"/>
    </location>
</feature>
<evidence type="ECO:0000256" key="1">
    <source>
        <dbReference type="SAM" id="SignalP"/>
    </source>
</evidence>
<name>A0A4Q1CZY4_9BACT</name>
<organism evidence="2 3">
    <name type="scientific">Filimonas effusa</name>
    <dbReference type="NCBI Taxonomy" id="2508721"/>
    <lineage>
        <taxon>Bacteria</taxon>
        <taxon>Pseudomonadati</taxon>
        <taxon>Bacteroidota</taxon>
        <taxon>Chitinophagia</taxon>
        <taxon>Chitinophagales</taxon>
        <taxon>Chitinophagaceae</taxon>
        <taxon>Filimonas</taxon>
    </lineage>
</organism>
<evidence type="ECO:0000313" key="3">
    <source>
        <dbReference type="Proteomes" id="UP000290545"/>
    </source>
</evidence>
<keyword evidence="1" id="KW-0732">Signal</keyword>
<feature type="signal peptide" evidence="1">
    <location>
        <begin position="1"/>
        <end position="21"/>
    </location>
</feature>
<proteinExistence type="predicted"/>
<comment type="caution">
    <text evidence="2">The sequence shown here is derived from an EMBL/GenBank/DDBJ whole genome shotgun (WGS) entry which is preliminary data.</text>
</comment>
<accession>A0A4Q1CZY4</accession>
<dbReference type="OrthoDB" id="679936at2"/>
<protein>
    <submittedName>
        <fullName evidence="2">Uncharacterized protein</fullName>
    </submittedName>
</protein>
<dbReference type="RefSeq" id="WP_129006178.1">
    <property type="nucleotide sequence ID" value="NZ_SDHZ01000005.1"/>
</dbReference>
<dbReference type="Proteomes" id="UP000290545">
    <property type="component" value="Unassembled WGS sequence"/>
</dbReference>
<sequence length="104" mass="11648">MKKYLLILCGAFFLHISQSSAQENKPTREVKKGYYAIGNNASKLARPLTINLVKTGTTTPQKGYYTIGNNQNKLETTPEVVTPQTPVIQKGYYKIGNNADKLRR</sequence>